<dbReference type="EMBL" id="JACGCM010000923">
    <property type="protein sequence ID" value="KAF6164632.1"/>
    <property type="molecule type" value="Genomic_DNA"/>
</dbReference>
<dbReference type="Pfam" id="PF04121">
    <property type="entry name" value="Nup84_Nup100"/>
    <property type="match status" value="1"/>
</dbReference>
<comment type="subunit">
    <text evidence="7">Part of the nuclear pore complex (NPC).</text>
</comment>
<dbReference type="GO" id="GO:0000973">
    <property type="term" value="P:post-transcriptional tethering of RNA polymerase II gene DNA at nuclear periphery"/>
    <property type="evidence" value="ECO:0007669"/>
    <property type="project" value="TreeGrafter"/>
</dbReference>
<sequence>MKKIADQGGGKYDTAIYAVQCSNLKLLFPICTDWESACWVMVKSWLDVQIDLELERSQPNCLKSNRNDIDESLVQVDGGLTAFSWCKMLVTSCSDATAPRSFCSSRETPFRVCNICQLFARAHPIDIPHLVDLLWAWISPSEDAQKIFRPHGDSQMIRFGAHLVLVLRYLVADQIKDTFREKLMTVGDLILHMDAMFLFSQNHEELVGVYASQLASHLCIDLFVHMMELRLNGSVHIKYKIFLSAMEYLPFSFEDESRGNFIEIIDRVLSRSREIKPGNYDDESLDREYYSCDATYRHWLKINTENEDGSHDLSWDERQREIGAAKETLSSSLSLLKRNERPWLVYLEDTTNESDEPLYLELHATAMVCLHSGECRRPDATSCTTLANALYSSVSEEVVLSRKLMVDVSVSAMDTYCIEVVLRCLAVEGDGLERYESNDGGIAATIMAAGFKEAGELIQFQSGVTMEISRLDAWYSSKDGLLEGPAAYIMLGLCRRCCLPELVIRCMQVNF</sequence>
<dbReference type="GO" id="GO:0031965">
    <property type="term" value="C:nuclear membrane"/>
    <property type="evidence" value="ECO:0007669"/>
    <property type="project" value="UniProtKB-SubCell"/>
</dbReference>
<dbReference type="GO" id="GO:0017056">
    <property type="term" value="F:structural constituent of nuclear pore"/>
    <property type="evidence" value="ECO:0007669"/>
    <property type="project" value="UniProtKB-UniRule"/>
</dbReference>
<comment type="similarity">
    <text evidence="7">Belongs to the nucleoporin Nup84/Nup107 family.</text>
</comment>
<evidence type="ECO:0000256" key="4">
    <source>
        <dbReference type="ARBA" id="ARBA00023010"/>
    </source>
</evidence>
<evidence type="ECO:0000256" key="2">
    <source>
        <dbReference type="ARBA" id="ARBA00022816"/>
    </source>
</evidence>
<organism evidence="8 9">
    <name type="scientific">Kingdonia uniflora</name>
    <dbReference type="NCBI Taxonomy" id="39325"/>
    <lineage>
        <taxon>Eukaryota</taxon>
        <taxon>Viridiplantae</taxon>
        <taxon>Streptophyta</taxon>
        <taxon>Embryophyta</taxon>
        <taxon>Tracheophyta</taxon>
        <taxon>Spermatophyta</taxon>
        <taxon>Magnoliopsida</taxon>
        <taxon>Ranunculales</taxon>
        <taxon>Circaeasteraceae</taxon>
        <taxon>Kingdonia</taxon>
    </lineage>
</organism>
<keyword evidence="6 7" id="KW-0539">Nucleus</keyword>
<comment type="subcellular location">
    <subcellularLocation>
        <location evidence="7">Nucleus</location>
        <location evidence="7">Nuclear pore complex</location>
    </subcellularLocation>
    <subcellularLocation>
        <location evidence="7">Nucleus membrane</location>
    </subcellularLocation>
</comment>
<name>A0A7J7NCD0_9MAGN</name>
<dbReference type="InterPro" id="IPR007252">
    <property type="entry name" value="Nup84/Nup107"/>
</dbReference>
<comment type="caution">
    <text evidence="8">The sequence shown here is derived from an EMBL/GenBank/DDBJ whole genome shotgun (WGS) entry which is preliminary data.</text>
</comment>
<proteinExistence type="inferred from homology"/>
<reference evidence="8 9" key="1">
    <citation type="journal article" date="2020" name="IScience">
        <title>Genome Sequencing of the Endangered Kingdonia uniflora (Circaeasteraceae, Ranunculales) Reveals Potential Mechanisms of Evolutionary Specialization.</title>
        <authorList>
            <person name="Sun Y."/>
            <person name="Deng T."/>
            <person name="Zhang A."/>
            <person name="Moore M.J."/>
            <person name="Landis J.B."/>
            <person name="Lin N."/>
            <person name="Zhang H."/>
            <person name="Zhang X."/>
            <person name="Huang J."/>
            <person name="Zhang X."/>
            <person name="Sun H."/>
            <person name="Wang H."/>
        </authorList>
    </citation>
    <scope>NUCLEOTIDE SEQUENCE [LARGE SCALE GENOMIC DNA]</scope>
    <source>
        <strain evidence="8">TB1705</strain>
        <tissue evidence="8">Leaf</tissue>
    </source>
</reference>
<dbReference type="OrthoDB" id="3098at2759"/>
<keyword evidence="3" id="KW-0653">Protein transport</keyword>
<evidence type="ECO:0000256" key="6">
    <source>
        <dbReference type="ARBA" id="ARBA00023242"/>
    </source>
</evidence>
<keyword evidence="7" id="KW-0472">Membrane</keyword>
<evidence type="ECO:0000256" key="3">
    <source>
        <dbReference type="ARBA" id="ARBA00022927"/>
    </source>
</evidence>
<dbReference type="AlphaFoldDB" id="A0A7J7NCD0"/>
<keyword evidence="4 7" id="KW-0811">Translocation</keyword>
<evidence type="ECO:0000313" key="8">
    <source>
        <dbReference type="EMBL" id="KAF6164632.1"/>
    </source>
</evidence>
<dbReference type="GO" id="GO:0031080">
    <property type="term" value="C:nuclear pore outer ring"/>
    <property type="evidence" value="ECO:0007669"/>
    <property type="project" value="TreeGrafter"/>
</dbReference>
<gene>
    <name evidence="8" type="ORF">GIB67_032860</name>
</gene>
<keyword evidence="9" id="KW-1185">Reference proteome</keyword>
<dbReference type="PANTHER" id="PTHR13003:SF2">
    <property type="entry name" value="NUCLEAR PORE COMPLEX PROTEIN NUP107"/>
    <property type="match status" value="1"/>
</dbReference>
<dbReference type="GO" id="GO:0006606">
    <property type="term" value="P:protein import into nucleus"/>
    <property type="evidence" value="ECO:0007669"/>
    <property type="project" value="TreeGrafter"/>
</dbReference>
<dbReference type="PANTHER" id="PTHR13003">
    <property type="entry name" value="NUP107-RELATED"/>
    <property type="match status" value="1"/>
</dbReference>
<accession>A0A7J7NCD0</accession>
<dbReference type="Proteomes" id="UP000541444">
    <property type="component" value="Unassembled WGS sequence"/>
</dbReference>
<evidence type="ECO:0000256" key="1">
    <source>
        <dbReference type="ARBA" id="ARBA00022448"/>
    </source>
</evidence>
<protein>
    <recommendedName>
        <fullName evidence="7">Nuclear pore complex protein</fullName>
    </recommendedName>
</protein>
<evidence type="ECO:0000256" key="7">
    <source>
        <dbReference type="RuleBase" id="RU365072"/>
    </source>
</evidence>
<keyword evidence="5 7" id="KW-0906">Nuclear pore complex</keyword>
<keyword evidence="1 7" id="KW-0813">Transport</keyword>
<evidence type="ECO:0000313" key="9">
    <source>
        <dbReference type="Proteomes" id="UP000541444"/>
    </source>
</evidence>
<comment type="function">
    <text evidence="7">Functions as a component of the nuclear pore complex (NPC).</text>
</comment>
<keyword evidence="2" id="KW-0509">mRNA transport</keyword>
<evidence type="ECO:0000256" key="5">
    <source>
        <dbReference type="ARBA" id="ARBA00023132"/>
    </source>
</evidence>
<dbReference type="GO" id="GO:0006406">
    <property type="term" value="P:mRNA export from nucleus"/>
    <property type="evidence" value="ECO:0007669"/>
    <property type="project" value="TreeGrafter"/>
</dbReference>